<keyword evidence="15" id="KW-1185">Reference proteome</keyword>
<keyword evidence="9" id="KW-0227">DNA damage</keyword>
<keyword evidence="8" id="KW-0235">DNA replication</keyword>
<dbReference type="InterPro" id="IPR004805">
    <property type="entry name" value="DnaE2/DnaE/PolC"/>
</dbReference>
<sequence length="1840" mass="204688">MTGARMTTLASLRGTIGRLEGEAGGLARVALGHVGADTVLQGGLVRGALHEVFAEGGRHGAAATGFIAGLAHRLAGQRPLVWVRQDFAELESGVLSMSGLNELGLDPRLLVTVRATDAETALRAAADAIACDALGAVVLDVWGEVRALDLVASRRLTLAARASNVTCLMLRTAATPSASTAETRWVVRPAPSLSATEAWGAPMLDARLIRNRHGQTGQWIMEWKCDEGLFREDRLKRQLSGQDAAPDDARPCVVVGKLNNALQISALNDAAADIGLEIGLPLANARAVCPDVEVFDADEAADAKLMEAIADWCDRFTPLVALDAPDGLLLDISGCAHLFGGEAAMLRNVCGLLARQGFVVNAAIASTPVCARTVARAARSCIVPDGEEARAVARLPVYALGADDAITRGLRRAGLKTVGDVAARAPHELAARFGAAFVSLLQQALGQADAPISPRKPLPDFMVEKRFAEPVATDTVIAAILSGLAQMLVAAMDKQGKGARKLEASFFRTDGAVRTITVEAGQPVTRVNVVDRLFRERLDALADPLDPGFGFDLIRLSASRVEIVVQEQRDFDTRTRDNDEVAALADRLAARLGGRRVVVHLPQDTHIPERAALAVPAQQHLAAASSAEWPARAEAEPPLRPLRLFERPEEIKVTAAAVPDGPPPRFTWRRATHAVVRVEGPERIAMEWWRQKPETLTRDYFRVEDAEGMRFWIYRDGLYGSELVTDEGEPVQPKWFPQEYVHQAGEFRIPAIGIADRNTLAGVVRAYKELGNPDVKFKPRLLIGARLVFIDGTPDILIYPRDRAAYGRLCQLLTRGKLKAEKGECHLTLDDLLDFAEGQLLVLVLPHRFEAATALKVLDRLKRSRADGAKDIWLAASLLYRGDDRRRLGRLQRLAVSVRVPLLATNEVLYHHPARRLLQDVLTCIREKTTIMRAGRRLEANAERHLKPGFEMARLFRDLPEAVAETMRFADRITFTLDELKYQYPDEPVPAGKSAQQHLEDLTWAGVEKYFPKGIDDKLRGTLIKELRLIEKLKYAHYFLTVHDIVHYARSQNILCQGRGSAANSAVCYMLGITSVNPAETDVLFERFISEERLEPPDIDVDFEHSRREEVMQYVYRRYGRHRAAIVATVIHYRPRSAIRDVGKALGLTEDVTAALADTVWGSWGVGVSDMQIRQAGFDPQNGMIRRAVELATELIKFPRHLSQHVGGYVLTQDRLDTYVPIGNAAMDDRTFIEWDKDDIDTLRMMKVDVLALGMLTCIRKCFDLIEQHKGLHYQLSDIKAENDDSGPVFDMLCRGESLGVFQVESRAQMNMLPRLRPRTFYDLVIEVAIVRPGPIQGNMVHPYLKRRKMKKEEIDYPYPKGGNKNELKDILHKTLGVPLFQEQAMRIAMAAAEFTSEEANGLRRAMATFRNVGTMPKFEKRMVGRMIDRGYEPGFAQSCFDQIKGFGSYGFPESHASSFAQLVYVSSWIKYYHPDAFCCGLLNSQPMGFYAPAQIVGDARKNGVEVREIDVSHSFGQNILEGKSNDRGRCAVRLGFRQIDGFEIYDPDEEKLDESKPPELRARKKSREDYWDQRIAAARLRKPFTSLEDFARETRLPKRALILLADADAFRSLGLDRREALWTVRRLPDDVPLPLFSAAAAREQPDEAAQPLPEMPLPEQVVADYQTIRLSLKGHPMEFLRLKFAEEGVVACEAVAHAHDRQRVRCAGVVLVRQRPGSAKGVVFMTLEDETGIANIVVWPKVMEKFRKEVMGARLIEVQGTIQSSPDRVVHLVAERLFDRSHDLMNLANDALGRKHPIPPGADIVEPLEDEQRAHSDSPVHKIRHPRNVRILPRSRDFH</sequence>
<comment type="catalytic activity">
    <reaction evidence="12">
        <text>DNA(n) + a 2'-deoxyribonucleoside 5'-triphosphate = DNA(n+1) + diphosphate</text>
        <dbReference type="Rhea" id="RHEA:22508"/>
        <dbReference type="Rhea" id="RHEA-COMP:17339"/>
        <dbReference type="Rhea" id="RHEA-COMP:17340"/>
        <dbReference type="ChEBI" id="CHEBI:33019"/>
        <dbReference type="ChEBI" id="CHEBI:61560"/>
        <dbReference type="ChEBI" id="CHEBI:173112"/>
        <dbReference type="EC" id="2.7.7.7"/>
    </reaction>
</comment>
<evidence type="ECO:0000256" key="6">
    <source>
        <dbReference type="ARBA" id="ARBA00022679"/>
    </source>
</evidence>
<dbReference type="HAMAP" id="MF_01902">
    <property type="entry name" value="DNApol_error_prone"/>
    <property type="match status" value="1"/>
</dbReference>
<dbReference type="CDD" id="cd07434">
    <property type="entry name" value="PHP_PolIIIA_DnaE2"/>
    <property type="match status" value="1"/>
</dbReference>
<reference evidence="15" key="1">
    <citation type="journal article" date="2018" name="Nat. Microbiol.">
        <title>Leveraging single-cell genomics to expand the fungal tree of life.</title>
        <authorList>
            <person name="Ahrendt S.R."/>
            <person name="Quandt C.A."/>
            <person name="Ciobanu D."/>
            <person name="Clum A."/>
            <person name="Salamov A."/>
            <person name="Andreopoulos B."/>
            <person name="Cheng J.F."/>
            <person name="Woyke T."/>
            <person name="Pelin A."/>
            <person name="Henrissat B."/>
            <person name="Reynolds N.K."/>
            <person name="Benny G.L."/>
            <person name="Smith M.E."/>
            <person name="James T.Y."/>
            <person name="Grigoriev I.V."/>
        </authorList>
    </citation>
    <scope>NUCLEOTIDE SEQUENCE [LARGE SCALE GENOMIC DNA]</scope>
    <source>
        <strain evidence="15">Benny S71-1</strain>
    </source>
</reference>
<dbReference type="GO" id="GO:0003676">
    <property type="term" value="F:nucleic acid binding"/>
    <property type="evidence" value="ECO:0007669"/>
    <property type="project" value="InterPro"/>
</dbReference>
<dbReference type="Gene3D" id="3.40.50.300">
    <property type="entry name" value="P-loop containing nucleotide triphosphate hydrolases"/>
    <property type="match status" value="1"/>
</dbReference>
<dbReference type="Pfam" id="PF01336">
    <property type="entry name" value="tRNA_anti-codon"/>
    <property type="match status" value="1"/>
</dbReference>
<dbReference type="InterPro" id="IPR029460">
    <property type="entry name" value="DNAPol_HHH"/>
</dbReference>
<evidence type="ECO:0000256" key="11">
    <source>
        <dbReference type="ARBA" id="ARBA00023204"/>
    </source>
</evidence>
<dbReference type="PROSITE" id="PS50173">
    <property type="entry name" value="UMUC"/>
    <property type="match status" value="1"/>
</dbReference>
<dbReference type="Pfam" id="PF00817">
    <property type="entry name" value="IMS"/>
    <property type="match status" value="1"/>
</dbReference>
<evidence type="ECO:0000256" key="3">
    <source>
        <dbReference type="ARBA" id="ARBA00012417"/>
    </source>
</evidence>
<dbReference type="SUPFAM" id="SSF56672">
    <property type="entry name" value="DNA/RNA polymerases"/>
    <property type="match status" value="1"/>
</dbReference>
<dbReference type="GO" id="GO:0005737">
    <property type="term" value="C:cytoplasm"/>
    <property type="evidence" value="ECO:0007669"/>
    <property type="project" value="UniProtKB-SubCell"/>
</dbReference>
<evidence type="ECO:0000256" key="12">
    <source>
        <dbReference type="ARBA" id="ARBA00049244"/>
    </source>
</evidence>
<dbReference type="EC" id="2.7.7.7" evidence="3"/>
<keyword evidence="11" id="KW-0234">DNA repair</keyword>
<dbReference type="Gene3D" id="3.40.1170.60">
    <property type="match status" value="1"/>
</dbReference>
<dbReference type="CDD" id="cd04485">
    <property type="entry name" value="DnaE_OBF"/>
    <property type="match status" value="1"/>
</dbReference>
<evidence type="ECO:0000256" key="7">
    <source>
        <dbReference type="ARBA" id="ARBA00022695"/>
    </source>
</evidence>
<dbReference type="CDD" id="cd03468">
    <property type="entry name" value="PolY_like"/>
    <property type="match status" value="1"/>
</dbReference>
<comment type="subcellular location">
    <subcellularLocation>
        <location evidence="1">Cytoplasm</location>
    </subcellularLocation>
</comment>
<feature type="domain" description="UmuC" evidence="13">
    <location>
        <begin position="253"/>
        <end position="379"/>
    </location>
</feature>
<evidence type="ECO:0000256" key="4">
    <source>
        <dbReference type="ARBA" id="ARBA00017273"/>
    </source>
</evidence>
<keyword evidence="5" id="KW-0963">Cytoplasm</keyword>
<evidence type="ECO:0000256" key="10">
    <source>
        <dbReference type="ARBA" id="ARBA00022932"/>
    </source>
</evidence>
<accession>A0A4P9Z6R3</accession>
<dbReference type="InterPro" id="IPR017961">
    <property type="entry name" value="DNA_pol_Y-fam_little_finger"/>
</dbReference>
<dbReference type="Gene3D" id="2.40.50.140">
    <property type="entry name" value="Nucleic acid-binding proteins"/>
    <property type="match status" value="1"/>
</dbReference>
<dbReference type="NCBIfam" id="NF004225">
    <property type="entry name" value="PRK05672.1"/>
    <property type="match status" value="1"/>
</dbReference>
<dbReference type="InterPro" id="IPR023073">
    <property type="entry name" value="DnaE2"/>
</dbReference>
<dbReference type="EMBL" id="KZ989109">
    <property type="protein sequence ID" value="RKP28306.1"/>
    <property type="molecule type" value="Genomic_DNA"/>
</dbReference>
<dbReference type="Proteomes" id="UP000278143">
    <property type="component" value="Unassembled WGS sequence"/>
</dbReference>
<evidence type="ECO:0000256" key="2">
    <source>
        <dbReference type="ARBA" id="ARBA00007391"/>
    </source>
</evidence>
<keyword evidence="10" id="KW-0239">DNA-directed DNA polymerase</keyword>
<dbReference type="GO" id="GO:0008408">
    <property type="term" value="F:3'-5' exonuclease activity"/>
    <property type="evidence" value="ECO:0007669"/>
    <property type="project" value="InterPro"/>
</dbReference>
<dbReference type="Pfam" id="PF07733">
    <property type="entry name" value="DNA_pol3_alpha"/>
    <property type="match status" value="1"/>
</dbReference>
<dbReference type="InterPro" id="IPR011708">
    <property type="entry name" value="DNA_pol3_alpha_NTPase_dom"/>
</dbReference>
<dbReference type="Pfam" id="PF14579">
    <property type="entry name" value="HHH_6"/>
    <property type="match status" value="1"/>
</dbReference>
<dbReference type="InterPro" id="IPR043502">
    <property type="entry name" value="DNA/RNA_pol_sf"/>
</dbReference>
<keyword evidence="6" id="KW-0808">Transferase</keyword>
<dbReference type="InterPro" id="IPR012340">
    <property type="entry name" value="NA-bd_OB-fold"/>
</dbReference>
<organism evidence="14 15">
    <name type="scientific">Syncephalis pseudoplumigaleata</name>
    <dbReference type="NCBI Taxonomy" id="1712513"/>
    <lineage>
        <taxon>Eukaryota</taxon>
        <taxon>Fungi</taxon>
        <taxon>Fungi incertae sedis</taxon>
        <taxon>Zoopagomycota</taxon>
        <taxon>Zoopagomycotina</taxon>
        <taxon>Zoopagomycetes</taxon>
        <taxon>Zoopagales</taxon>
        <taxon>Piptocephalidaceae</taxon>
        <taxon>Syncephalis</taxon>
    </lineage>
</organism>
<protein>
    <recommendedName>
        <fullName evidence="4">Error-prone DNA polymerase</fullName>
        <ecNumber evidence="3">2.7.7.7</ecNumber>
    </recommendedName>
</protein>
<dbReference type="InterPro" id="IPR043128">
    <property type="entry name" value="Rev_trsase/Diguanyl_cyclase"/>
</dbReference>
<evidence type="ECO:0000256" key="5">
    <source>
        <dbReference type="ARBA" id="ARBA00022490"/>
    </source>
</evidence>
<evidence type="ECO:0000313" key="15">
    <source>
        <dbReference type="Proteomes" id="UP000278143"/>
    </source>
</evidence>
<evidence type="ECO:0000313" key="14">
    <source>
        <dbReference type="EMBL" id="RKP28306.1"/>
    </source>
</evidence>
<proteinExistence type="inferred from homology"/>
<dbReference type="InterPro" id="IPR027417">
    <property type="entry name" value="P-loop_NTPase"/>
</dbReference>
<dbReference type="PANTHER" id="PTHR32294">
    <property type="entry name" value="DNA POLYMERASE III SUBUNIT ALPHA"/>
    <property type="match status" value="1"/>
</dbReference>
<dbReference type="InterPro" id="IPR040982">
    <property type="entry name" value="DNA_pol3_finger"/>
</dbReference>
<dbReference type="GO" id="GO:0003887">
    <property type="term" value="F:DNA-directed DNA polymerase activity"/>
    <property type="evidence" value="ECO:0007669"/>
    <property type="project" value="UniProtKB-KW"/>
</dbReference>
<evidence type="ECO:0000256" key="9">
    <source>
        <dbReference type="ARBA" id="ARBA00022763"/>
    </source>
</evidence>
<dbReference type="SUPFAM" id="SSF52540">
    <property type="entry name" value="P-loop containing nucleoside triphosphate hydrolases"/>
    <property type="match status" value="1"/>
</dbReference>
<dbReference type="Gene3D" id="3.30.70.270">
    <property type="match status" value="1"/>
</dbReference>
<dbReference type="InterPro" id="IPR004365">
    <property type="entry name" value="NA-bd_OB_tRNA"/>
</dbReference>
<dbReference type="OrthoDB" id="2397433at2759"/>
<dbReference type="GO" id="GO:0006260">
    <property type="term" value="P:DNA replication"/>
    <property type="evidence" value="ECO:0007669"/>
    <property type="project" value="UniProtKB-KW"/>
</dbReference>
<evidence type="ECO:0000256" key="1">
    <source>
        <dbReference type="ARBA" id="ARBA00004496"/>
    </source>
</evidence>
<evidence type="ECO:0000256" key="8">
    <source>
        <dbReference type="ARBA" id="ARBA00022705"/>
    </source>
</evidence>
<dbReference type="Pfam" id="PF17657">
    <property type="entry name" value="DNA_pol3_finger"/>
    <property type="match status" value="1"/>
</dbReference>
<evidence type="ECO:0000259" key="13">
    <source>
        <dbReference type="PROSITE" id="PS50173"/>
    </source>
</evidence>
<dbReference type="Gene3D" id="3.20.20.140">
    <property type="entry name" value="Metal-dependent hydrolases"/>
    <property type="match status" value="1"/>
</dbReference>
<dbReference type="PANTHER" id="PTHR32294:SF4">
    <property type="entry name" value="ERROR-PRONE DNA POLYMERASE"/>
    <property type="match status" value="1"/>
</dbReference>
<gene>
    <name evidence="14" type="ORF">SYNPS1DRAFT_20389</name>
</gene>
<comment type="similarity">
    <text evidence="2">Belongs to the DNA polymerase type-C family. DnaE2 subfamily.</text>
</comment>
<dbReference type="Pfam" id="PF11799">
    <property type="entry name" value="IMS_C"/>
    <property type="match status" value="1"/>
</dbReference>
<keyword evidence="7" id="KW-0548">Nucleotidyltransferase</keyword>
<dbReference type="InterPro" id="IPR001126">
    <property type="entry name" value="UmuC"/>
</dbReference>
<dbReference type="GO" id="GO:0006281">
    <property type="term" value="P:DNA repair"/>
    <property type="evidence" value="ECO:0007669"/>
    <property type="project" value="UniProtKB-KW"/>
</dbReference>
<name>A0A4P9Z6R3_9FUNG</name>